<proteinExistence type="predicted"/>
<protein>
    <submittedName>
        <fullName evidence="1">Uncharacterized protein</fullName>
    </submittedName>
</protein>
<dbReference type="EMBL" id="BK014727">
    <property type="protein sequence ID" value="DAD72957.1"/>
    <property type="molecule type" value="Genomic_DNA"/>
</dbReference>
<sequence>MNLSLEHLTQMIQTWSLQFQPQLMLGLSEYHVVC</sequence>
<name>A0A8S5LSD3_9CAUD</name>
<evidence type="ECO:0000313" key="1">
    <source>
        <dbReference type="EMBL" id="DAD72957.1"/>
    </source>
</evidence>
<organism evidence="1">
    <name type="scientific">Siphoviridae sp. ctMAv2</name>
    <dbReference type="NCBI Taxonomy" id="2826258"/>
    <lineage>
        <taxon>Viruses</taxon>
        <taxon>Duplodnaviria</taxon>
        <taxon>Heunggongvirae</taxon>
        <taxon>Uroviricota</taxon>
        <taxon>Caudoviricetes</taxon>
    </lineage>
</organism>
<accession>A0A8S5LSD3</accession>
<reference evidence="1" key="1">
    <citation type="journal article" date="2021" name="Proc. Natl. Acad. Sci. U.S.A.">
        <title>A Catalog of Tens of Thousands of Viruses from Human Metagenomes Reveals Hidden Associations with Chronic Diseases.</title>
        <authorList>
            <person name="Tisza M.J."/>
            <person name="Buck C.B."/>
        </authorList>
    </citation>
    <scope>NUCLEOTIDE SEQUENCE</scope>
    <source>
        <strain evidence="1">CtMAv2</strain>
    </source>
</reference>